<sequence length="610" mass="64271">MYGTGVLLANRYRLDQPLGQGGMGEVWRATDQVLGRIVAVKVMRPQLVAQPGFAERFLAEARAMATVKHPAIVNIYDYQGDSSEAFLVMEVIEGEPLSNRLQRMGRLSPAATMALVAQTAEALQAAHDKGIVHRDVKPGNLLITADDRVVLTDFGIARFDASAQLTATGQVIGTPSYLAPEQVLGHRATPQSDVYALGVVAYECLSGRLPFSGENSYAVATQRLTEPPAPMDPDVPAGVATVVQRALASEARERWSSAHDLADAARAAAKEPGAPPANLAAFAVGNSVGSPPGAPSNSASPAGPAGQVGQAGHAGPAEPPPPAPYDAQATQQADHAATQADHTAQPAQANRPVQPTAATQPAPPAPGYQAAQQTQATQRIDQTAPTVRVPQDPNPTPPTQYQQPAPVQSPTPVQPAPTRHAPPVQRAQPRRSKAPAERSRPRRPQTMLVAGLLLCLVAISLSVYAGLLWSLRPDFVEAVEDRVEGGMFEMLAGAAPMLAWTAIAAYGFLTVMFVLLGVLTAAGSRATRSWTFTFGFITLLIAAPLGIVGALAFNRMEPSSPFRRALLSLVPPDYPDYITMAGVAAMGLVLIAMLLMMTRPVNAHISGRGR</sequence>
<dbReference type="EC" id="2.7.11.1" evidence="1"/>
<keyword evidence="5 11" id="KW-0418">Kinase</keyword>
<feature type="domain" description="Protein kinase" evidence="10">
    <location>
        <begin position="12"/>
        <end position="266"/>
    </location>
</feature>
<feature type="transmembrane region" description="Helical" evidence="9">
    <location>
        <begin position="448"/>
        <end position="471"/>
    </location>
</feature>
<dbReference type="Proteomes" id="UP000475214">
    <property type="component" value="Unassembled WGS sequence"/>
</dbReference>
<keyword evidence="9" id="KW-1133">Transmembrane helix</keyword>
<dbReference type="PROSITE" id="PS00107">
    <property type="entry name" value="PROTEIN_KINASE_ATP"/>
    <property type="match status" value="1"/>
</dbReference>
<dbReference type="GO" id="GO:0005524">
    <property type="term" value="F:ATP binding"/>
    <property type="evidence" value="ECO:0007669"/>
    <property type="project" value="UniProtKB-UniRule"/>
</dbReference>
<dbReference type="PROSITE" id="PS00108">
    <property type="entry name" value="PROTEIN_KINASE_ST"/>
    <property type="match status" value="1"/>
</dbReference>
<keyword evidence="9" id="KW-0812">Transmembrane</keyword>
<dbReference type="SUPFAM" id="SSF56112">
    <property type="entry name" value="Protein kinase-like (PK-like)"/>
    <property type="match status" value="1"/>
</dbReference>
<feature type="transmembrane region" description="Helical" evidence="9">
    <location>
        <begin position="530"/>
        <end position="553"/>
    </location>
</feature>
<dbReference type="FunFam" id="1.10.510.10:FF:000021">
    <property type="entry name" value="Serine/threonine protein kinase"/>
    <property type="match status" value="1"/>
</dbReference>
<accession>A0A6L9S3W8</accession>
<evidence type="ECO:0000256" key="7">
    <source>
        <dbReference type="PROSITE-ProRule" id="PRU10141"/>
    </source>
</evidence>
<evidence type="ECO:0000259" key="10">
    <source>
        <dbReference type="PROSITE" id="PS50011"/>
    </source>
</evidence>
<dbReference type="CDD" id="cd14014">
    <property type="entry name" value="STKc_PknB_like"/>
    <property type="match status" value="1"/>
</dbReference>
<comment type="caution">
    <text evidence="11">The sequence shown here is derived from an EMBL/GenBank/DDBJ whole genome shotgun (WGS) entry which is preliminary data.</text>
</comment>
<dbReference type="InterPro" id="IPR011009">
    <property type="entry name" value="Kinase-like_dom_sf"/>
</dbReference>
<feature type="binding site" evidence="7">
    <location>
        <position position="41"/>
    </location>
    <ligand>
        <name>ATP</name>
        <dbReference type="ChEBI" id="CHEBI:30616"/>
    </ligand>
</feature>
<dbReference type="Pfam" id="PF00069">
    <property type="entry name" value="Pkinase"/>
    <property type="match status" value="1"/>
</dbReference>
<gene>
    <name evidence="11" type="ORF">G1H10_08170</name>
</gene>
<feature type="transmembrane region" description="Helical" evidence="9">
    <location>
        <begin position="577"/>
        <end position="598"/>
    </location>
</feature>
<dbReference type="PROSITE" id="PS50011">
    <property type="entry name" value="PROTEIN_KINASE_DOM"/>
    <property type="match status" value="1"/>
</dbReference>
<organism evidence="11 12">
    <name type="scientific">Phytoactinopolyspora halotolerans</name>
    <dbReference type="NCBI Taxonomy" id="1981512"/>
    <lineage>
        <taxon>Bacteria</taxon>
        <taxon>Bacillati</taxon>
        <taxon>Actinomycetota</taxon>
        <taxon>Actinomycetes</taxon>
        <taxon>Jiangellales</taxon>
        <taxon>Jiangellaceae</taxon>
        <taxon>Phytoactinopolyspora</taxon>
    </lineage>
</organism>
<keyword evidence="6 7" id="KW-0067">ATP-binding</keyword>
<feature type="compositionally biased region" description="Low complexity" evidence="8">
    <location>
        <begin position="325"/>
        <end position="360"/>
    </location>
</feature>
<keyword evidence="12" id="KW-1185">Reference proteome</keyword>
<keyword evidence="2" id="KW-0723">Serine/threonine-protein kinase</keyword>
<evidence type="ECO:0000256" key="3">
    <source>
        <dbReference type="ARBA" id="ARBA00022679"/>
    </source>
</evidence>
<evidence type="ECO:0000256" key="6">
    <source>
        <dbReference type="ARBA" id="ARBA00022840"/>
    </source>
</evidence>
<evidence type="ECO:0000313" key="12">
    <source>
        <dbReference type="Proteomes" id="UP000475214"/>
    </source>
</evidence>
<evidence type="ECO:0000256" key="1">
    <source>
        <dbReference type="ARBA" id="ARBA00012513"/>
    </source>
</evidence>
<keyword evidence="9" id="KW-0472">Membrane</keyword>
<dbReference type="EMBL" id="JAAGOA010000004">
    <property type="protein sequence ID" value="NEE00145.1"/>
    <property type="molecule type" value="Genomic_DNA"/>
</dbReference>
<evidence type="ECO:0000256" key="2">
    <source>
        <dbReference type="ARBA" id="ARBA00022527"/>
    </source>
</evidence>
<evidence type="ECO:0000256" key="8">
    <source>
        <dbReference type="SAM" id="MobiDB-lite"/>
    </source>
</evidence>
<keyword evidence="4 7" id="KW-0547">Nucleotide-binding</keyword>
<dbReference type="InterPro" id="IPR008271">
    <property type="entry name" value="Ser/Thr_kinase_AS"/>
</dbReference>
<dbReference type="AlphaFoldDB" id="A0A6L9S3W8"/>
<evidence type="ECO:0000256" key="9">
    <source>
        <dbReference type="SAM" id="Phobius"/>
    </source>
</evidence>
<name>A0A6L9S3W8_9ACTN</name>
<dbReference type="InterPro" id="IPR000719">
    <property type="entry name" value="Prot_kinase_dom"/>
</dbReference>
<feature type="transmembrane region" description="Helical" evidence="9">
    <location>
        <begin position="491"/>
        <end position="518"/>
    </location>
</feature>
<dbReference type="PANTHER" id="PTHR43289">
    <property type="entry name" value="MITOGEN-ACTIVATED PROTEIN KINASE KINASE KINASE 20-RELATED"/>
    <property type="match status" value="1"/>
</dbReference>
<evidence type="ECO:0000313" key="11">
    <source>
        <dbReference type="EMBL" id="NEE00145.1"/>
    </source>
</evidence>
<dbReference type="SMART" id="SM00220">
    <property type="entry name" value="S_TKc"/>
    <property type="match status" value="1"/>
</dbReference>
<dbReference type="InterPro" id="IPR017441">
    <property type="entry name" value="Protein_kinase_ATP_BS"/>
</dbReference>
<dbReference type="PANTHER" id="PTHR43289:SF6">
    <property type="entry name" value="SERINE_THREONINE-PROTEIN KINASE NEKL-3"/>
    <property type="match status" value="1"/>
</dbReference>
<evidence type="ECO:0000256" key="4">
    <source>
        <dbReference type="ARBA" id="ARBA00022741"/>
    </source>
</evidence>
<evidence type="ECO:0000256" key="5">
    <source>
        <dbReference type="ARBA" id="ARBA00022777"/>
    </source>
</evidence>
<reference evidence="11 12" key="1">
    <citation type="submission" date="2020-02" db="EMBL/GenBank/DDBJ databases">
        <authorList>
            <person name="Li X.-J."/>
            <person name="Han X.-M."/>
        </authorList>
    </citation>
    <scope>NUCLEOTIDE SEQUENCE [LARGE SCALE GENOMIC DNA]</scope>
    <source>
        <strain evidence="11 12">CCTCC AB 2017055</strain>
    </source>
</reference>
<dbReference type="Gene3D" id="1.10.510.10">
    <property type="entry name" value="Transferase(Phosphotransferase) domain 1"/>
    <property type="match status" value="1"/>
</dbReference>
<feature type="region of interest" description="Disordered" evidence="8">
    <location>
        <begin position="290"/>
        <end position="443"/>
    </location>
</feature>
<feature type="compositionally biased region" description="Low complexity" evidence="8">
    <location>
        <begin position="367"/>
        <end position="384"/>
    </location>
</feature>
<dbReference type="GO" id="GO:0004674">
    <property type="term" value="F:protein serine/threonine kinase activity"/>
    <property type="evidence" value="ECO:0007669"/>
    <property type="project" value="UniProtKB-KW"/>
</dbReference>
<feature type="compositionally biased region" description="Low complexity" evidence="8">
    <location>
        <begin position="290"/>
        <end position="316"/>
    </location>
</feature>
<proteinExistence type="predicted"/>
<protein>
    <recommendedName>
        <fullName evidence="1">non-specific serine/threonine protein kinase</fullName>
        <ecNumber evidence="1">2.7.11.1</ecNumber>
    </recommendedName>
</protein>
<dbReference type="Gene3D" id="3.30.200.20">
    <property type="entry name" value="Phosphorylase Kinase, domain 1"/>
    <property type="match status" value="1"/>
</dbReference>
<keyword evidence="3" id="KW-0808">Transferase</keyword>